<organism evidence="1 2">
    <name type="scientific">Glycocaulis abyssi</name>
    <dbReference type="NCBI Taxonomy" id="1433403"/>
    <lineage>
        <taxon>Bacteria</taxon>
        <taxon>Pseudomonadati</taxon>
        <taxon>Pseudomonadota</taxon>
        <taxon>Alphaproteobacteria</taxon>
        <taxon>Maricaulales</taxon>
        <taxon>Maricaulaceae</taxon>
        <taxon>Glycocaulis</taxon>
    </lineage>
</organism>
<protein>
    <submittedName>
        <fullName evidence="1">GDCCVxC domain-containing (Seleno)protein</fullName>
    </submittedName>
</protein>
<evidence type="ECO:0000313" key="1">
    <source>
        <dbReference type="EMBL" id="MFC4726357.1"/>
    </source>
</evidence>
<evidence type="ECO:0000313" key="2">
    <source>
        <dbReference type="Proteomes" id="UP001596024"/>
    </source>
</evidence>
<comment type="caution">
    <text evidence="1">The sequence shown here is derived from an EMBL/GenBank/DDBJ whole genome shotgun (WGS) entry which is preliminary data.</text>
</comment>
<name>A0ABV9NDB9_9PROT</name>
<dbReference type="Proteomes" id="UP001596024">
    <property type="component" value="Unassembled WGS sequence"/>
</dbReference>
<reference evidence="2" key="1">
    <citation type="journal article" date="2019" name="Int. J. Syst. Evol. Microbiol.">
        <title>The Global Catalogue of Microorganisms (GCM) 10K type strain sequencing project: providing services to taxonomists for standard genome sequencing and annotation.</title>
        <authorList>
            <consortium name="The Broad Institute Genomics Platform"/>
            <consortium name="The Broad Institute Genome Sequencing Center for Infectious Disease"/>
            <person name="Wu L."/>
            <person name="Ma J."/>
        </authorList>
    </citation>
    <scope>NUCLEOTIDE SEQUENCE [LARGE SCALE GENOMIC DNA]</scope>
    <source>
        <strain evidence="2">CCUG 62981</strain>
    </source>
</reference>
<dbReference type="NCBIfam" id="NF041374">
    <property type="entry name" value="GDCCVxC"/>
    <property type="match status" value="1"/>
</dbReference>
<accession>A0ABV9NDB9</accession>
<dbReference type="EMBL" id="JBHSGQ010000010">
    <property type="protein sequence ID" value="MFC4726357.1"/>
    <property type="molecule type" value="Genomic_DNA"/>
</dbReference>
<gene>
    <name evidence="1" type="ORF">ACFPB0_13755</name>
</gene>
<proteinExistence type="predicted"/>
<sequence length="71" mass="7561">MNAILTHSTLTCPECGHVSRDEMPTDACQFFYDCKGCGAVLRPEAGDCCVYCSFGDVACPPVQMDKGCCGT</sequence>
<keyword evidence="2" id="KW-1185">Reference proteome</keyword>
<dbReference type="InterPro" id="IPR047677">
    <property type="entry name" value="GDCCVxC"/>
</dbReference>
<dbReference type="RefSeq" id="WP_371395133.1">
    <property type="nucleotide sequence ID" value="NZ_CP163422.1"/>
</dbReference>